<keyword evidence="1" id="KW-0812">Transmembrane</keyword>
<organism evidence="2 3">
    <name type="scientific">Azospirillum oleiclasticum</name>
    <dbReference type="NCBI Taxonomy" id="2735135"/>
    <lineage>
        <taxon>Bacteria</taxon>
        <taxon>Pseudomonadati</taxon>
        <taxon>Pseudomonadota</taxon>
        <taxon>Alphaproteobacteria</taxon>
        <taxon>Rhodospirillales</taxon>
        <taxon>Azospirillaceae</taxon>
        <taxon>Azospirillum</taxon>
    </lineage>
</organism>
<evidence type="ECO:0000256" key="1">
    <source>
        <dbReference type="SAM" id="Phobius"/>
    </source>
</evidence>
<feature type="transmembrane region" description="Helical" evidence="1">
    <location>
        <begin position="40"/>
        <end position="59"/>
    </location>
</feature>
<proteinExistence type="predicted"/>
<evidence type="ECO:0000313" key="2">
    <source>
        <dbReference type="EMBL" id="NYZ21188.1"/>
    </source>
</evidence>
<dbReference type="EMBL" id="JABFDB010000011">
    <property type="protein sequence ID" value="NYZ21188.1"/>
    <property type="molecule type" value="Genomic_DNA"/>
</dbReference>
<sequence>MTDFLTALALVLVIEGALYALFPGPMRRAVERVLSVPEGQLRTAGLVAAALGVGAVWLLRG</sequence>
<name>A0ABX2TDG1_9PROT</name>
<comment type="caution">
    <text evidence="2">The sequence shown here is derived from an EMBL/GenBank/DDBJ whole genome shotgun (WGS) entry which is preliminary data.</text>
</comment>
<keyword evidence="1" id="KW-0472">Membrane</keyword>
<gene>
    <name evidence="2" type="ORF">HND93_15835</name>
</gene>
<keyword evidence="3" id="KW-1185">Reference proteome</keyword>
<evidence type="ECO:0000313" key="3">
    <source>
        <dbReference type="Proteomes" id="UP000584642"/>
    </source>
</evidence>
<dbReference type="Pfam" id="PF09838">
    <property type="entry name" value="DUF2065"/>
    <property type="match status" value="1"/>
</dbReference>
<dbReference type="Proteomes" id="UP000584642">
    <property type="component" value="Unassembled WGS sequence"/>
</dbReference>
<dbReference type="PANTHER" id="PTHR38602:SF1">
    <property type="entry name" value="INNER MEMBRANE PROTEIN"/>
    <property type="match status" value="1"/>
</dbReference>
<keyword evidence="1" id="KW-1133">Transmembrane helix</keyword>
<accession>A0ABX2TDG1</accession>
<dbReference type="RefSeq" id="WP_180282969.1">
    <property type="nucleotide sequence ID" value="NZ_JABFDB010000011.1"/>
</dbReference>
<dbReference type="InterPro" id="IPR019201">
    <property type="entry name" value="DUF2065"/>
</dbReference>
<dbReference type="PANTHER" id="PTHR38602">
    <property type="entry name" value="INNER MEMBRANE PROTEIN-RELATED"/>
    <property type="match status" value="1"/>
</dbReference>
<reference evidence="2 3" key="1">
    <citation type="submission" date="2020-05" db="EMBL/GenBank/DDBJ databases">
        <title>Azospirillum oleiclasticum sp. nov, a nitrogen-fixing and heavy crude oil-emulsifying bacterium isolated from the crude oil of Yumen Oilfield.</title>
        <authorList>
            <person name="Wu D."/>
            <person name="Cai M."/>
            <person name="Zhang X."/>
        </authorList>
    </citation>
    <scope>NUCLEOTIDE SEQUENCE [LARGE SCALE GENOMIC DNA]</scope>
    <source>
        <strain evidence="2 3">ROY-1-1-2</strain>
    </source>
</reference>
<protein>
    <submittedName>
        <fullName evidence="2">DUF2065 domain-containing protein</fullName>
    </submittedName>
</protein>